<dbReference type="SUPFAM" id="SSF46689">
    <property type="entry name" value="Homeodomain-like"/>
    <property type="match status" value="2"/>
</dbReference>
<reference evidence="7" key="1">
    <citation type="journal article" date="2019" name="Int. J. Syst. Evol. Microbiol.">
        <title>The Global Catalogue of Microorganisms (GCM) 10K type strain sequencing project: providing services to taxonomists for standard genome sequencing and annotation.</title>
        <authorList>
            <consortium name="The Broad Institute Genomics Platform"/>
            <consortium name="The Broad Institute Genome Sequencing Center for Infectious Disease"/>
            <person name="Wu L."/>
            <person name="Ma J."/>
        </authorList>
    </citation>
    <scope>NUCLEOTIDE SEQUENCE [LARGE SCALE GENOMIC DNA]</scope>
    <source>
        <strain evidence="7">CGMCC 1.10759</strain>
    </source>
</reference>
<dbReference type="RefSeq" id="WP_380601153.1">
    <property type="nucleotide sequence ID" value="NZ_JBHSDU010000014.1"/>
</dbReference>
<name>A0ABV8SZ91_9GAMM</name>
<comment type="caution">
    <text evidence="6">The sequence shown here is derived from an EMBL/GenBank/DDBJ whole genome shotgun (WGS) entry which is preliminary data.</text>
</comment>
<dbReference type="PROSITE" id="PS01124">
    <property type="entry name" value="HTH_ARAC_FAMILY_2"/>
    <property type="match status" value="1"/>
</dbReference>
<evidence type="ECO:0000313" key="7">
    <source>
        <dbReference type="Proteomes" id="UP001595904"/>
    </source>
</evidence>
<accession>A0ABV8SZ91</accession>
<dbReference type="SMART" id="SM00342">
    <property type="entry name" value="HTH_ARAC"/>
    <property type="match status" value="1"/>
</dbReference>
<dbReference type="InterPro" id="IPR014710">
    <property type="entry name" value="RmlC-like_jellyroll"/>
</dbReference>
<protein>
    <submittedName>
        <fullName evidence="6">AraC family transcriptional regulator</fullName>
    </submittedName>
</protein>
<evidence type="ECO:0000313" key="6">
    <source>
        <dbReference type="EMBL" id="MFC4312075.1"/>
    </source>
</evidence>
<dbReference type="InterPro" id="IPR011051">
    <property type="entry name" value="RmlC_Cupin_sf"/>
</dbReference>
<dbReference type="Gene3D" id="2.60.120.10">
    <property type="entry name" value="Jelly Rolls"/>
    <property type="match status" value="1"/>
</dbReference>
<dbReference type="Proteomes" id="UP001595904">
    <property type="component" value="Unassembled WGS sequence"/>
</dbReference>
<dbReference type="PANTHER" id="PTHR43280:SF27">
    <property type="entry name" value="TRANSCRIPTIONAL REGULATOR MTLR"/>
    <property type="match status" value="1"/>
</dbReference>
<keyword evidence="2" id="KW-0238">DNA-binding</keyword>
<keyword evidence="1" id="KW-0805">Transcription regulation</keyword>
<dbReference type="PROSITE" id="PS00041">
    <property type="entry name" value="HTH_ARAC_FAMILY_1"/>
    <property type="match status" value="1"/>
</dbReference>
<dbReference type="EMBL" id="JBHSDU010000014">
    <property type="protein sequence ID" value="MFC4312075.1"/>
    <property type="molecule type" value="Genomic_DNA"/>
</dbReference>
<gene>
    <name evidence="6" type="ORF">ACFPN2_23545</name>
</gene>
<dbReference type="PANTHER" id="PTHR43280">
    <property type="entry name" value="ARAC-FAMILY TRANSCRIPTIONAL REGULATOR"/>
    <property type="match status" value="1"/>
</dbReference>
<evidence type="ECO:0000256" key="3">
    <source>
        <dbReference type="ARBA" id="ARBA00023163"/>
    </source>
</evidence>
<evidence type="ECO:0000256" key="4">
    <source>
        <dbReference type="SAM" id="MobiDB-lite"/>
    </source>
</evidence>
<feature type="domain" description="HTH araC/xylS-type" evidence="5">
    <location>
        <begin position="190"/>
        <end position="288"/>
    </location>
</feature>
<dbReference type="InterPro" id="IPR018060">
    <property type="entry name" value="HTH_AraC"/>
</dbReference>
<evidence type="ECO:0000256" key="1">
    <source>
        <dbReference type="ARBA" id="ARBA00023015"/>
    </source>
</evidence>
<dbReference type="Pfam" id="PF12833">
    <property type="entry name" value="HTH_18"/>
    <property type="match status" value="1"/>
</dbReference>
<organism evidence="6 7">
    <name type="scientific">Steroidobacter flavus</name>
    <dbReference type="NCBI Taxonomy" id="1842136"/>
    <lineage>
        <taxon>Bacteria</taxon>
        <taxon>Pseudomonadati</taxon>
        <taxon>Pseudomonadota</taxon>
        <taxon>Gammaproteobacteria</taxon>
        <taxon>Steroidobacterales</taxon>
        <taxon>Steroidobacteraceae</taxon>
        <taxon>Steroidobacter</taxon>
    </lineage>
</organism>
<evidence type="ECO:0000259" key="5">
    <source>
        <dbReference type="PROSITE" id="PS01124"/>
    </source>
</evidence>
<dbReference type="InterPro" id="IPR018062">
    <property type="entry name" value="HTH_AraC-typ_CS"/>
</dbReference>
<dbReference type="InterPro" id="IPR009057">
    <property type="entry name" value="Homeodomain-like_sf"/>
</dbReference>
<dbReference type="SUPFAM" id="SSF51182">
    <property type="entry name" value="RmlC-like cupins"/>
    <property type="match status" value="1"/>
</dbReference>
<dbReference type="CDD" id="cd06976">
    <property type="entry name" value="cupin_MtlR-like_N"/>
    <property type="match status" value="1"/>
</dbReference>
<dbReference type="Gene3D" id="1.10.10.60">
    <property type="entry name" value="Homeodomain-like"/>
    <property type="match status" value="2"/>
</dbReference>
<sequence>MEPKFENVQTDNESSFCSLWFSCARLADDHTWHYHPEFELSWIVRSAGTRFVGDSIERYEPNDLVLLGPNLPHCWHDETDLGAQEHGSEAVVLQFRPESFGGDFLGLPELAPINRLFRASKCGLHIQGETAARVQGSMKSIFRKTGLERLLGLLEILQVMAQAPNDLRSLASADYHITNDITETNRQRIEFIHRYVRQNLGREVSQSEIATLVGLTPPAFSRFFRKATGQTFVGFVNILRINEVCRLLMESEEGITDIAMNCGYNNIANFNRQFLALKGMNPTQFREQRSRILDRPPVQAVGADMQRKPHPNRISMASSAE</sequence>
<feature type="region of interest" description="Disordered" evidence="4">
    <location>
        <begin position="296"/>
        <end position="321"/>
    </location>
</feature>
<keyword evidence="3" id="KW-0804">Transcription</keyword>
<evidence type="ECO:0000256" key="2">
    <source>
        <dbReference type="ARBA" id="ARBA00023125"/>
    </source>
</evidence>
<keyword evidence="7" id="KW-1185">Reference proteome</keyword>
<proteinExistence type="predicted"/>